<evidence type="ECO:0000313" key="2">
    <source>
        <dbReference type="Proteomes" id="UP000095284"/>
    </source>
</evidence>
<protein>
    <submittedName>
        <fullName evidence="3">Amyloid beta A4 protein</fullName>
    </submittedName>
</protein>
<accession>A0A1I7SJ11</accession>
<evidence type="ECO:0000256" key="1">
    <source>
        <dbReference type="SAM" id="MobiDB-lite"/>
    </source>
</evidence>
<sequence>DSYEGDYTAEEEYQPLHNYEGPPQILPEDVEATTTDMEL</sequence>
<proteinExistence type="predicted"/>
<reference evidence="3" key="1">
    <citation type="submission" date="2016-11" db="UniProtKB">
        <authorList>
            <consortium name="WormBaseParasite"/>
        </authorList>
    </citation>
    <scope>IDENTIFICATION</scope>
</reference>
<name>A0A1I7SJ11_BURXY</name>
<dbReference type="WBParaSite" id="BXY_1303400.1">
    <property type="protein sequence ID" value="BXY_1303400.1"/>
    <property type="gene ID" value="BXY_1303400"/>
</dbReference>
<evidence type="ECO:0000313" key="3">
    <source>
        <dbReference type="WBParaSite" id="BXY_1303400.1"/>
    </source>
</evidence>
<dbReference type="AlphaFoldDB" id="A0A1I7SJ11"/>
<feature type="region of interest" description="Disordered" evidence="1">
    <location>
        <begin position="17"/>
        <end position="39"/>
    </location>
</feature>
<organism evidence="2 3">
    <name type="scientific">Bursaphelenchus xylophilus</name>
    <name type="common">Pinewood nematode worm</name>
    <name type="synonym">Aphelenchoides xylophilus</name>
    <dbReference type="NCBI Taxonomy" id="6326"/>
    <lineage>
        <taxon>Eukaryota</taxon>
        <taxon>Metazoa</taxon>
        <taxon>Ecdysozoa</taxon>
        <taxon>Nematoda</taxon>
        <taxon>Chromadorea</taxon>
        <taxon>Rhabditida</taxon>
        <taxon>Tylenchina</taxon>
        <taxon>Tylenchomorpha</taxon>
        <taxon>Aphelenchoidea</taxon>
        <taxon>Aphelenchoididae</taxon>
        <taxon>Bursaphelenchus</taxon>
    </lineage>
</organism>
<dbReference type="Proteomes" id="UP000095284">
    <property type="component" value="Unplaced"/>
</dbReference>